<sequence>MAHLVNPLASPAQLYNLKSSSQLPEDLQEVIFFTTQCLTQAAGLLLELPQSTTAQASVLLARYWLVDSPIMHEFSDASAAALFIVSKMGPLPQSARDVANVYAYLLSSQSPLLRSEKPAGGDPAEYYLTESDYYAFQNRILALEARILYALSFNAHVSLPHPLAITYLQTLDFLGLGDKKDISARVVQHLNTALLSPQMLYVTHQPHALATAAIYCAARNVGAKMPESAWWEVFDVDREELGFLVVGLMSVDNIMRKRREDMPWMNEGAVTRSKVEAEMKQRGLRLGNGTKRGNNEEDEVMRMMDTVKGRFLSADGQAPAPFLMRLARQESTSIYAYAA</sequence>
<evidence type="ECO:0000313" key="2">
    <source>
        <dbReference type="Proteomes" id="UP001055219"/>
    </source>
</evidence>
<dbReference type="GeneID" id="75833290"/>
<dbReference type="AlphaFoldDB" id="A0A9P9Y7Z9"/>
<protein>
    <submittedName>
        <fullName evidence="1">Cyclin-L2-like protein</fullName>
    </submittedName>
</protein>
<organism evidence="1 2">
    <name type="scientific">Emericellopsis cladophorae</name>
    <dbReference type="NCBI Taxonomy" id="2686198"/>
    <lineage>
        <taxon>Eukaryota</taxon>
        <taxon>Fungi</taxon>
        <taxon>Dikarya</taxon>
        <taxon>Ascomycota</taxon>
        <taxon>Pezizomycotina</taxon>
        <taxon>Sordariomycetes</taxon>
        <taxon>Hypocreomycetidae</taxon>
        <taxon>Hypocreales</taxon>
        <taxon>Bionectriaceae</taxon>
        <taxon>Emericellopsis</taxon>
    </lineage>
</organism>
<accession>A0A9P9Y7Z9</accession>
<dbReference type="RefSeq" id="XP_051366027.1">
    <property type="nucleotide sequence ID" value="XM_051507616.1"/>
</dbReference>
<dbReference type="GO" id="GO:0006357">
    <property type="term" value="P:regulation of transcription by RNA polymerase II"/>
    <property type="evidence" value="ECO:0007669"/>
    <property type="project" value="InterPro"/>
</dbReference>
<evidence type="ECO:0000313" key="1">
    <source>
        <dbReference type="EMBL" id="KAI6785171.1"/>
    </source>
</evidence>
<dbReference type="InterPro" id="IPR036915">
    <property type="entry name" value="Cyclin-like_sf"/>
</dbReference>
<dbReference type="GO" id="GO:0016538">
    <property type="term" value="F:cyclin-dependent protein serine/threonine kinase regulator activity"/>
    <property type="evidence" value="ECO:0007669"/>
    <property type="project" value="InterPro"/>
</dbReference>
<dbReference type="PANTHER" id="PTHR10026">
    <property type="entry name" value="CYCLIN"/>
    <property type="match status" value="1"/>
</dbReference>
<dbReference type="InterPro" id="IPR043198">
    <property type="entry name" value="Cyclin/Ssn8"/>
</dbReference>
<dbReference type="OrthoDB" id="10264655at2759"/>
<name>A0A9P9Y7Z9_9HYPO</name>
<comment type="caution">
    <text evidence="1">The sequence shown here is derived from an EMBL/GenBank/DDBJ whole genome shotgun (WGS) entry which is preliminary data.</text>
</comment>
<dbReference type="EMBL" id="JAGIXG020000002">
    <property type="protein sequence ID" value="KAI6785171.1"/>
    <property type="molecule type" value="Genomic_DNA"/>
</dbReference>
<reference evidence="1" key="2">
    <citation type="submission" date="2022-07" db="EMBL/GenBank/DDBJ databases">
        <authorList>
            <person name="Goncalves M.F.M."/>
            <person name="Hilario S."/>
            <person name="Van De Peer Y."/>
            <person name="Esteves A.C."/>
            <person name="Alves A."/>
        </authorList>
    </citation>
    <scope>NUCLEOTIDE SEQUENCE</scope>
    <source>
        <strain evidence="1">MUM 19.33</strain>
    </source>
</reference>
<dbReference type="Gene3D" id="1.10.472.10">
    <property type="entry name" value="Cyclin-like"/>
    <property type="match status" value="2"/>
</dbReference>
<reference evidence="1" key="1">
    <citation type="journal article" date="2021" name="J Fungi (Basel)">
        <title>Genomic and Metabolomic Analyses of the Marine Fungus Emericellopsis cladophorae: Insights into Saltwater Adaptability Mechanisms and Its Biosynthetic Potential.</title>
        <authorList>
            <person name="Goncalves M.F.M."/>
            <person name="Hilario S."/>
            <person name="Van de Peer Y."/>
            <person name="Esteves A.C."/>
            <person name="Alves A."/>
        </authorList>
    </citation>
    <scope>NUCLEOTIDE SEQUENCE</scope>
    <source>
        <strain evidence="1">MUM 19.33</strain>
    </source>
</reference>
<keyword evidence="2" id="KW-1185">Reference proteome</keyword>
<dbReference type="SUPFAM" id="SSF47954">
    <property type="entry name" value="Cyclin-like"/>
    <property type="match status" value="2"/>
</dbReference>
<proteinExistence type="predicted"/>
<gene>
    <name evidence="1" type="ORF">J7T54_006813</name>
</gene>
<dbReference type="Proteomes" id="UP001055219">
    <property type="component" value="Unassembled WGS sequence"/>
</dbReference>